<proteinExistence type="predicted"/>
<dbReference type="EMBL" id="CP151087">
    <property type="protein sequence ID" value="WZN55184.1"/>
    <property type="molecule type" value="Genomic_DNA"/>
</dbReference>
<sequence length="123" mass="13810">MELIFFYTFDKIKNKKVRFWSLFICTIVIALSFAPCADAAIRHNKTRSDFTTSNHSSSESHKNTKGDACSPFCVCTCCNVPTFLYRTTFPAIVVIFLQVAYPNSHPAKVVSTPLAIWQPPQLG</sequence>
<gene>
    <name evidence="1" type="ORF">AACH28_21540</name>
</gene>
<organism evidence="1 2">
    <name type="scientific">Sphingobacterium thalpophilum</name>
    <dbReference type="NCBI Taxonomy" id="259"/>
    <lineage>
        <taxon>Bacteria</taxon>
        <taxon>Pseudomonadati</taxon>
        <taxon>Bacteroidota</taxon>
        <taxon>Sphingobacteriia</taxon>
        <taxon>Sphingobacteriales</taxon>
        <taxon>Sphingobacteriaceae</taxon>
        <taxon>Sphingobacterium</taxon>
    </lineage>
</organism>
<name>A0ACD5C077_9SPHI</name>
<reference evidence="1" key="1">
    <citation type="submission" date="2024-04" db="EMBL/GenBank/DDBJ databases">
        <title>Complete genome sequence of Sphingobacterium thalpophiium BAA-1094.</title>
        <authorList>
            <person name="Adaikpoh B.I."/>
        </authorList>
    </citation>
    <scope>NUCLEOTIDE SEQUENCE</scope>
    <source>
        <strain evidence="1">BAA-1094</strain>
    </source>
</reference>
<keyword evidence="2" id="KW-1185">Reference proteome</keyword>
<accession>A0ACD5C077</accession>
<evidence type="ECO:0000313" key="1">
    <source>
        <dbReference type="EMBL" id="WZN55184.1"/>
    </source>
</evidence>
<dbReference type="Proteomes" id="UP001485301">
    <property type="component" value="Chromosome"/>
</dbReference>
<protein>
    <submittedName>
        <fullName evidence="1">DUF6660 family protein</fullName>
    </submittedName>
</protein>
<evidence type="ECO:0000313" key="2">
    <source>
        <dbReference type="Proteomes" id="UP001485301"/>
    </source>
</evidence>